<sequence>MTAIPLNGETDPTRRAIIAAMNRLFSGTAKRSAGRLNVSQLAIEADVQRWHLTHQHQDLKDLFQARAAAEEAKRVTHVREQDAYQELKKKHADLQKHARLLEERLQLYATAVNFLSLELQAVTERTEDTAKVRVMPRRPRQLP</sequence>
<proteinExistence type="predicted"/>
<dbReference type="AlphaFoldDB" id="A0A101RW82"/>
<keyword evidence="3" id="KW-1185">Reference proteome</keyword>
<dbReference type="Proteomes" id="UP000054375">
    <property type="component" value="Unassembled WGS sequence"/>
</dbReference>
<evidence type="ECO:0000256" key="1">
    <source>
        <dbReference type="SAM" id="Coils"/>
    </source>
</evidence>
<dbReference type="RefSeq" id="WP_062241912.1">
    <property type="nucleotide sequence ID" value="NZ_JBPJFL010000002.1"/>
</dbReference>
<dbReference type="EMBL" id="LMWV01000023">
    <property type="protein sequence ID" value="KUN62873.1"/>
    <property type="molecule type" value="Genomic_DNA"/>
</dbReference>
<protein>
    <submittedName>
        <fullName evidence="2">Uncharacterized protein</fullName>
    </submittedName>
</protein>
<gene>
    <name evidence="2" type="ORF">AQJ54_28170</name>
</gene>
<evidence type="ECO:0000313" key="3">
    <source>
        <dbReference type="Proteomes" id="UP000054375"/>
    </source>
</evidence>
<feature type="coiled-coil region" evidence="1">
    <location>
        <begin position="77"/>
        <end position="104"/>
    </location>
</feature>
<accession>A0A101RW82</accession>
<reference evidence="2 3" key="1">
    <citation type="submission" date="2015-10" db="EMBL/GenBank/DDBJ databases">
        <title>Draft genome sequence of Streptomyces griseorubiginosus DSM 40469, type strain for the species Streptomyces griseorubiginosus.</title>
        <authorList>
            <person name="Ruckert C."/>
            <person name="Winkler A."/>
            <person name="Kalinowski J."/>
            <person name="Kampfer P."/>
            <person name="Glaeser S."/>
        </authorList>
    </citation>
    <scope>NUCLEOTIDE SEQUENCE [LARGE SCALE GENOMIC DNA]</scope>
    <source>
        <strain evidence="2 3">DSM 40469</strain>
    </source>
</reference>
<evidence type="ECO:0000313" key="2">
    <source>
        <dbReference type="EMBL" id="KUN62873.1"/>
    </source>
</evidence>
<organism evidence="2 3">
    <name type="scientific">Streptomyces griseorubiginosus</name>
    <dbReference type="NCBI Taxonomy" id="67304"/>
    <lineage>
        <taxon>Bacteria</taxon>
        <taxon>Bacillati</taxon>
        <taxon>Actinomycetota</taxon>
        <taxon>Actinomycetes</taxon>
        <taxon>Kitasatosporales</taxon>
        <taxon>Streptomycetaceae</taxon>
        <taxon>Streptomyces</taxon>
    </lineage>
</organism>
<keyword evidence="1" id="KW-0175">Coiled coil</keyword>
<name>A0A101RW82_9ACTN</name>
<comment type="caution">
    <text evidence="2">The sequence shown here is derived from an EMBL/GenBank/DDBJ whole genome shotgun (WGS) entry which is preliminary data.</text>
</comment>